<dbReference type="InterPro" id="IPR036431">
    <property type="entry name" value="ARID_dom_sf"/>
</dbReference>
<dbReference type="InterPro" id="IPR001606">
    <property type="entry name" value="ARID_dom"/>
</dbReference>
<evidence type="ECO:0000256" key="1">
    <source>
        <dbReference type="SAM" id="MobiDB-lite"/>
    </source>
</evidence>
<organism evidence="3 4">
    <name type="scientific">Pterulicium gracile</name>
    <dbReference type="NCBI Taxonomy" id="1884261"/>
    <lineage>
        <taxon>Eukaryota</taxon>
        <taxon>Fungi</taxon>
        <taxon>Dikarya</taxon>
        <taxon>Basidiomycota</taxon>
        <taxon>Agaricomycotina</taxon>
        <taxon>Agaricomycetes</taxon>
        <taxon>Agaricomycetidae</taxon>
        <taxon>Agaricales</taxon>
        <taxon>Pleurotineae</taxon>
        <taxon>Pterulaceae</taxon>
        <taxon>Pterulicium</taxon>
    </lineage>
</organism>
<dbReference type="Proteomes" id="UP000305067">
    <property type="component" value="Unassembled WGS sequence"/>
</dbReference>
<dbReference type="SUPFAM" id="SSF46774">
    <property type="entry name" value="ARID-like"/>
    <property type="match status" value="1"/>
</dbReference>
<dbReference type="Pfam" id="PF01388">
    <property type="entry name" value="ARID"/>
    <property type="match status" value="1"/>
</dbReference>
<feature type="compositionally biased region" description="Polar residues" evidence="1">
    <location>
        <begin position="213"/>
        <end position="244"/>
    </location>
</feature>
<dbReference type="PROSITE" id="PS51011">
    <property type="entry name" value="ARID"/>
    <property type="match status" value="1"/>
</dbReference>
<feature type="region of interest" description="Disordered" evidence="1">
    <location>
        <begin position="155"/>
        <end position="279"/>
    </location>
</feature>
<dbReference type="OrthoDB" id="1938591at2759"/>
<reference evidence="3 4" key="1">
    <citation type="journal article" date="2019" name="Nat. Ecol. Evol.">
        <title>Megaphylogeny resolves global patterns of mushroom evolution.</title>
        <authorList>
            <person name="Varga T."/>
            <person name="Krizsan K."/>
            <person name="Foldi C."/>
            <person name="Dima B."/>
            <person name="Sanchez-Garcia M."/>
            <person name="Sanchez-Ramirez S."/>
            <person name="Szollosi G.J."/>
            <person name="Szarkandi J.G."/>
            <person name="Papp V."/>
            <person name="Albert L."/>
            <person name="Andreopoulos W."/>
            <person name="Angelini C."/>
            <person name="Antonin V."/>
            <person name="Barry K.W."/>
            <person name="Bougher N.L."/>
            <person name="Buchanan P."/>
            <person name="Buyck B."/>
            <person name="Bense V."/>
            <person name="Catcheside P."/>
            <person name="Chovatia M."/>
            <person name="Cooper J."/>
            <person name="Damon W."/>
            <person name="Desjardin D."/>
            <person name="Finy P."/>
            <person name="Geml J."/>
            <person name="Haridas S."/>
            <person name="Hughes K."/>
            <person name="Justo A."/>
            <person name="Karasinski D."/>
            <person name="Kautmanova I."/>
            <person name="Kiss B."/>
            <person name="Kocsube S."/>
            <person name="Kotiranta H."/>
            <person name="LaButti K.M."/>
            <person name="Lechner B.E."/>
            <person name="Liimatainen K."/>
            <person name="Lipzen A."/>
            <person name="Lukacs Z."/>
            <person name="Mihaltcheva S."/>
            <person name="Morgado L.N."/>
            <person name="Niskanen T."/>
            <person name="Noordeloos M.E."/>
            <person name="Ohm R.A."/>
            <person name="Ortiz-Santana B."/>
            <person name="Ovrebo C."/>
            <person name="Racz N."/>
            <person name="Riley R."/>
            <person name="Savchenko A."/>
            <person name="Shiryaev A."/>
            <person name="Soop K."/>
            <person name="Spirin V."/>
            <person name="Szebenyi C."/>
            <person name="Tomsovsky M."/>
            <person name="Tulloss R.E."/>
            <person name="Uehling J."/>
            <person name="Grigoriev I.V."/>
            <person name="Vagvolgyi C."/>
            <person name="Papp T."/>
            <person name="Martin F.M."/>
            <person name="Miettinen O."/>
            <person name="Hibbett D.S."/>
            <person name="Nagy L.G."/>
        </authorList>
    </citation>
    <scope>NUCLEOTIDE SEQUENCE [LARGE SCALE GENOMIC DNA]</scope>
    <source>
        <strain evidence="3 4">CBS 309.79</strain>
    </source>
</reference>
<dbReference type="GO" id="GO:0003677">
    <property type="term" value="F:DNA binding"/>
    <property type="evidence" value="ECO:0007669"/>
    <property type="project" value="InterPro"/>
</dbReference>
<dbReference type="EMBL" id="ML178815">
    <property type="protein sequence ID" value="TFL06656.1"/>
    <property type="molecule type" value="Genomic_DNA"/>
</dbReference>
<sequence length="775" mass="85740">MQNNLQDGPRPPQPNQSQIIQGRQRSFLGSLGALMVQRGTPLPPQLTGVPYPAGFDASKSLFNVLDVSPTDFGTIRLTGKDVDLFKLWTLVFQSGGMAKLSANNRAGWNAILPHFDLPEHVPNKSGASTPVAAMLAQYYNHILAPFEDAFRKNMANQQQKQAVMKQQQQGPPQQQVGTTLALPPGPNPIRQGSPVGPSHAVNPTPPNPLLNAHPNSSTSNASRLDQPSQSTSEPVDSNGRTSPGSEREGENLGTKRKFEEEATNGKRSRLMSVDGQDSQQKKKVEYVPYAREVDTYGGRDFHQLDAELLSLPQRRPWRDHNDWGHIDIDILTMFLRSRISKEISYALTTITLLSTMRGQAPGTGFPITQCPDMFHEMLDLLEDEAFGEEEDKDSPLDEGPITTQPDLVNTIHDIEDEAFASLQDRQGGRGPSLGPVPRPGQTILVVINIIRNLAVLKDNVEFMGRHERLLSVLLRLCSSERLSTSPYLRPSSPILSLSDLVVIRKDILYIISCIASHIFFCPSHDVYTPPAPDTLRTVRRLYRLVTSYLVDKWEALPPVFCIRATGATSTGKPPLLADMALEILSRTSAPDVNRQVLSQVVPSDSLRTLFEALVHRLPVTDYDFTLINNEYWLSYLEKDIFALYSLAFIASPELKRELKADRVLGFQKVMLRMTSKFILATSEARSWFASCARRSIETMKLVDDAMNAFDSAKSQALPTLSFGMGFGDTGGESNEKGTGLLGGHRSVGWDMMMNVGGEDTLFAELDSLCRVECPT</sequence>
<evidence type="ECO:0000259" key="2">
    <source>
        <dbReference type="PROSITE" id="PS51011"/>
    </source>
</evidence>
<keyword evidence="4" id="KW-1185">Reference proteome</keyword>
<feature type="compositionally biased region" description="Low complexity" evidence="1">
    <location>
        <begin position="155"/>
        <end position="177"/>
    </location>
</feature>
<gene>
    <name evidence="3" type="ORF">BDV98DRAFT_559779</name>
</gene>
<dbReference type="SMART" id="SM01014">
    <property type="entry name" value="ARID"/>
    <property type="match status" value="1"/>
</dbReference>
<dbReference type="STRING" id="1884261.A0A5C3QXD1"/>
<dbReference type="CDD" id="cd16100">
    <property type="entry name" value="ARID"/>
    <property type="match status" value="1"/>
</dbReference>
<evidence type="ECO:0000313" key="3">
    <source>
        <dbReference type="EMBL" id="TFL06656.1"/>
    </source>
</evidence>
<evidence type="ECO:0000313" key="4">
    <source>
        <dbReference type="Proteomes" id="UP000305067"/>
    </source>
</evidence>
<feature type="domain" description="ARID" evidence="2">
    <location>
        <begin position="21"/>
        <end position="151"/>
    </location>
</feature>
<dbReference type="Gene3D" id="1.10.150.60">
    <property type="entry name" value="ARID DNA-binding domain"/>
    <property type="match status" value="1"/>
</dbReference>
<protein>
    <recommendedName>
        <fullName evidence="2">ARID domain-containing protein</fullName>
    </recommendedName>
</protein>
<accession>A0A5C3QXD1</accession>
<proteinExistence type="predicted"/>
<name>A0A5C3QXD1_9AGAR</name>
<dbReference type="AlphaFoldDB" id="A0A5C3QXD1"/>